<dbReference type="OrthoDB" id="6436717at2759"/>
<dbReference type="GO" id="GO:0003676">
    <property type="term" value="F:nucleic acid binding"/>
    <property type="evidence" value="ECO:0007669"/>
    <property type="project" value="InterPro"/>
</dbReference>
<evidence type="ECO:0000256" key="1">
    <source>
        <dbReference type="SAM" id="MobiDB-lite"/>
    </source>
</evidence>
<proteinExistence type="predicted"/>
<feature type="domain" description="DDE-1" evidence="2">
    <location>
        <begin position="1"/>
        <end position="59"/>
    </location>
</feature>
<dbReference type="EMBL" id="BGPR01022904">
    <property type="protein sequence ID" value="GBN89660.1"/>
    <property type="molecule type" value="Genomic_DNA"/>
</dbReference>
<evidence type="ECO:0000313" key="3">
    <source>
        <dbReference type="EMBL" id="GBN89660.1"/>
    </source>
</evidence>
<reference evidence="4 5" key="1">
    <citation type="journal article" date="2019" name="Sci. Rep.">
        <title>Orb-weaving spider Araneus ventricosus genome elucidates the spidroin gene catalogue.</title>
        <authorList>
            <person name="Kono N."/>
            <person name="Nakamura H."/>
            <person name="Ohtoshi R."/>
            <person name="Moran D.A.P."/>
            <person name="Shinohara A."/>
            <person name="Yoshida Y."/>
            <person name="Fujiwara M."/>
            <person name="Mori M."/>
            <person name="Tomita M."/>
            <person name="Arakawa K."/>
        </authorList>
    </citation>
    <scope>NUCLEOTIDE SEQUENCE [LARGE SCALE GENOMIC DNA]</scope>
</reference>
<dbReference type="Pfam" id="PF03184">
    <property type="entry name" value="DDE_1"/>
    <property type="match status" value="1"/>
</dbReference>
<evidence type="ECO:0000313" key="5">
    <source>
        <dbReference type="Proteomes" id="UP000499080"/>
    </source>
</evidence>
<dbReference type="EMBL" id="BGPR01022910">
    <property type="protein sequence ID" value="GBN89677.1"/>
    <property type="molecule type" value="Genomic_DNA"/>
</dbReference>
<evidence type="ECO:0000259" key="2">
    <source>
        <dbReference type="Pfam" id="PF03184"/>
    </source>
</evidence>
<dbReference type="InterPro" id="IPR004875">
    <property type="entry name" value="DDE_SF_endonuclease_dom"/>
</dbReference>
<protein>
    <recommendedName>
        <fullName evidence="2">DDE-1 domain-containing protein</fullName>
    </recommendedName>
</protein>
<evidence type="ECO:0000313" key="4">
    <source>
        <dbReference type="EMBL" id="GBN89677.1"/>
    </source>
</evidence>
<gene>
    <name evidence="3" type="ORF">AVEN_186960_1</name>
    <name evidence="4" type="ORF">AVEN_246504_1</name>
</gene>
<keyword evidence="5" id="KW-1185">Reference proteome</keyword>
<name>A0A4Y2SND3_ARAVE</name>
<dbReference type="Proteomes" id="UP000499080">
    <property type="component" value="Unassembled WGS sequence"/>
</dbReference>
<dbReference type="AlphaFoldDB" id="A0A4Y2SND3"/>
<feature type="region of interest" description="Disordered" evidence="1">
    <location>
        <begin position="70"/>
        <end position="90"/>
    </location>
</feature>
<sequence>MDQGIIRSFKVNYRRQLVRKLVDAIDEGSTLPKINVLDSMRMTDYVWRNVTQKIVQNCFEKAGFKNGCEEEKEINEEESESIEKEAEETVDAANEVLEINSQ</sequence>
<comment type="caution">
    <text evidence="4">The sequence shown here is derived from an EMBL/GenBank/DDBJ whole genome shotgun (WGS) entry which is preliminary data.</text>
</comment>
<organism evidence="4 5">
    <name type="scientific">Araneus ventricosus</name>
    <name type="common">Orbweaver spider</name>
    <name type="synonym">Epeira ventricosa</name>
    <dbReference type="NCBI Taxonomy" id="182803"/>
    <lineage>
        <taxon>Eukaryota</taxon>
        <taxon>Metazoa</taxon>
        <taxon>Ecdysozoa</taxon>
        <taxon>Arthropoda</taxon>
        <taxon>Chelicerata</taxon>
        <taxon>Arachnida</taxon>
        <taxon>Araneae</taxon>
        <taxon>Araneomorphae</taxon>
        <taxon>Entelegynae</taxon>
        <taxon>Araneoidea</taxon>
        <taxon>Araneidae</taxon>
        <taxon>Araneus</taxon>
    </lineage>
</organism>
<accession>A0A4Y2SND3</accession>